<evidence type="ECO:0000256" key="8">
    <source>
        <dbReference type="RuleBase" id="RU366017"/>
    </source>
</evidence>
<dbReference type="GO" id="GO:0016757">
    <property type="term" value="F:glycosyltransferase activity"/>
    <property type="evidence" value="ECO:0007669"/>
    <property type="project" value="UniProtKB-UniRule"/>
</dbReference>
<comment type="subcellular location">
    <subcellularLocation>
        <location evidence="1">Membrane</location>
        <topology evidence="1">Single-pass membrane protein</topology>
    </subcellularLocation>
</comment>
<dbReference type="GO" id="GO:0016020">
    <property type="term" value="C:membrane"/>
    <property type="evidence" value="ECO:0007669"/>
    <property type="project" value="UniProtKB-SubCell"/>
</dbReference>
<dbReference type="Proteomes" id="UP000483820">
    <property type="component" value="Chromosome V"/>
</dbReference>
<evidence type="ECO:0000256" key="4">
    <source>
        <dbReference type="ARBA" id="ARBA00022679"/>
    </source>
</evidence>
<dbReference type="Pfam" id="PF01697">
    <property type="entry name" value="Glyco_transf_92"/>
    <property type="match status" value="1"/>
</dbReference>
<dbReference type="GeneID" id="9839456"/>
<evidence type="ECO:0000313" key="10">
    <source>
        <dbReference type="Proteomes" id="UP000483820"/>
    </source>
</evidence>
<keyword evidence="7 8" id="KW-0472">Membrane</keyword>
<keyword evidence="3 8" id="KW-0328">Glycosyltransferase</keyword>
<dbReference type="AlphaFoldDB" id="A0A6A5GDC7"/>
<dbReference type="PANTHER" id="PTHR21645:SF18">
    <property type="entry name" value="GLYCOSYLTRANSFERASE FAMILY 92 PROTEIN"/>
    <property type="match status" value="1"/>
</dbReference>
<evidence type="ECO:0000256" key="1">
    <source>
        <dbReference type="ARBA" id="ARBA00004167"/>
    </source>
</evidence>
<dbReference type="EC" id="2.4.1.-" evidence="8"/>
<evidence type="ECO:0000256" key="2">
    <source>
        <dbReference type="ARBA" id="ARBA00007647"/>
    </source>
</evidence>
<feature type="transmembrane region" description="Helical" evidence="8">
    <location>
        <begin position="7"/>
        <end position="29"/>
    </location>
</feature>
<keyword evidence="6 8" id="KW-1133">Transmembrane helix</keyword>
<comment type="caution">
    <text evidence="9">The sequence shown here is derived from an EMBL/GenBank/DDBJ whole genome shotgun (WGS) entry which is preliminary data.</text>
</comment>
<evidence type="ECO:0000256" key="5">
    <source>
        <dbReference type="ARBA" id="ARBA00022692"/>
    </source>
</evidence>
<dbReference type="EMBL" id="WUAV01000005">
    <property type="protein sequence ID" value="KAF1752462.1"/>
    <property type="molecule type" value="Genomic_DNA"/>
</dbReference>
<accession>A0A6A5GDC7</accession>
<dbReference type="RefSeq" id="XP_053581755.1">
    <property type="nucleotide sequence ID" value="XM_053732842.1"/>
</dbReference>
<protein>
    <recommendedName>
        <fullName evidence="8">Glycosyltransferase family 92 protein</fullName>
        <ecNumber evidence="8">2.4.1.-</ecNumber>
    </recommendedName>
</protein>
<dbReference type="CTD" id="9839456"/>
<reference evidence="9 10" key="1">
    <citation type="submission" date="2019-12" db="EMBL/GenBank/DDBJ databases">
        <title>Chromosome-level assembly of the Caenorhabditis remanei genome.</title>
        <authorList>
            <person name="Teterina A.A."/>
            <person name="Willis J.H."/>
            <person name="Phillips P.C."/>
        </authorList>
    </citation>
    <scope>NUCLEOTIDE SEQUENCE [LARGE SCALE GENOMIC DNA]</scope>
    <source>
        <strain evidence="9 10">PX506</strain>
        <tissue evidence="9">Whole organism</tissue>
    </source>
</reference>
<evidence type="ECO:0000256" key="7">
    <source>
        <dbReference type="ARBA" id="ARBA00023136"/>
    </source>
</evidence>
<name>A0A6A5GDC7_CAERE</name>
<keyword evidence="5 8" id="KW-0812">Transmembrane</keyword>
<proteinExistence type="inferred from homology"/>
<gene>
    <name evidence="9" type="ORF">GCK72_019017</name>
</gene>
<dbReference type="InterPro" id="IPR052012">
    <property type="entry name" value="GTase_92"/>
</dbReference>
<organism evidence="9 10">
    <name type="scientific">Caenorhabditis remanei</name>
    <name type="common">Caenorhabditis vulgaris</name>
    <dbReference type="NCBI Taxonomy" id="31234"/>
    <lineage>
        <taxon>Eukaryota</taxon>
        <taxon>Metazoa</taxon>
        <taxon>Ecdysozoa</taxon>
        <taxon>Nematoda</taxon>
        <taxon>Chromadorea</taxon>
        <taxon>Rhabditida</taxon>
        <taxon>Rhabditina</taxon>
        <taxon>Rhabditomorpha</taxon>
        <taxon>Rhabditoidea</taxon>
        <taxon>Rhabditidae</taxon>
        <taxon>Peloderinae</taxon>
        <taxon>Caenorhabditis</taxon>
    </lineage>
</organism>
<sequence>MELKTIKLIFFTVITTIYLLSFFIVPPVIENGDQYLIMFTSFKKKLAETFFGDPITNTDAYIVSTYYYPKSKSLGENALAMVLLMNRNTMRDITKYKMHLVATNGSGYSVEVVPKILKEAYANCAYINVIAHSTVLHNMKKLEIVDGDTRMEIPFRPPRATAPAPVIMCISPQFVAEQWQIFVTHAHIAHYFGGHLHLYVTSMLESYFNLVKEYEKFGYVTVDYWMRYKFKNNTFDSPEPNSNVEWRNQAGAHTDCLLQYKEVASFITFVDLDDVLVPRGFDSYYEEFSSLFYFHPNILTFQYPKREIMLHNKPKIDDINLVEQFCHPWFATTTDTGKIVARPVDLDSMWIHRSFYVPDKKFYVVNHNFLLHMQRPVDTNGQDPITYEMKAFSIFKNLKLNESVLEPVQNELEKLLNSSSFQKVASKLPTHAYYFPIMFRCYYEKYYRSLDNTCPNGEGCLVSSYLFFSF</sequence>
<keyword evidence="4 8" id="KW-0808">Transferase</keyword>
<dbReference type="InterPro" id="IPR008166">
    <property type="entry name" value="Glyco_transf_92"/>
</dbReference>
<evidence type="ECO:0000313" key="9">
    <source>
        <dbReference type="EMBL" id="KAF1752462.1"/>
    </source>
</evidence>
<comment type="similarity">
    <text evidence="2 8">Belongs to the glycosyltransferase 92 family.</text>
</comment>
<evidence type="ECO:0000256" key="3">
    <source>
        <dbReference type="ARBA" id="ARBA00022676"/>
    </source>
</evidence>
<dbReference type="KEGG" id="crq:GCK72_019017"/>
<evidence type="ECO:0000256" key="6">
    <source>
        <dbReference type="ARBA" id="ARBA00022989"/>
    </source>
</evidence>
<dbReference type="PANTHER" id="PTHR21645">
    <property type="entry name" value="GLYCOSYLTRANSFERASE FAMILY 92 PROTEIN"/>
    <property type="match status" value="1"/>
</dbReference>